<organism evidence="1">
    <name type="scientific">sediment metagenome</name>
    <dbReference type="NCBI Taxonomy" id="749907"/>
    <lineage>
        <taxon>unclassified sequences</taxon>
        <taxon>metagenomes</taxon>
        <taxon>ecological metagenomes</taxon>
    </lineage>
</organism>
<reference evidence="1" key="1">
    <citation type="submission" date="2010-07" db="EMBL/GenBank/DDBJ databases">
        <authorList>
            <consortium name="CONSOLIDER consortium CSD2007-00005"/>
            <person name="Guazzaroni M.-E."/>
            <person name="Richter M."/>
            <person name="Garcia-Salamanca A."/>
            <person name="Yarza P."/>
            <person name="Ferrer M."/>
        </authorList>
    </citation>
    <scope>NUCLEOTIDE SEQUENCE</scope>
</reference>
<sequence length="157" mass="17420">MVLDGARMKKLLLVAAVLFAGYMFFNSQHSPTLSESPSSISEQSTAESDAIIANAFANHESNLQVSGQGIVARLLPDDNDGSRHQKFIIKLSSGQTLLIAHNIDLAQRISSLREGDSIQFYGEYEWNEMGGVLHWTHRDPNGAHAAGWLQHQDQRYQ</sequence>
<protein>
    <recommendedName>
        <fullName evidence="2">DUF3465 domain-containing protein</fullName>
    </recommendedName>
</protein>
<evidence type="ECO:0008006" key="2">
    <source>
        <dbReference type="Google" id="ProtNLM"/>
    </source>
</evidence>
<reference evidence="1" key="2">
    <citation type="journal article" date="2011" name="Microb. Ecol.">
        <title>Taxonomic and Functional Metagenomic Profiling of the Microbial Community in the Anoxic Sediment of a Sub-saline Shallow Lake (Laguna de Carrizo, Central Spain).</title>
        <authorList>
            <person name="Ferrer M."/>
            <person name="Guazzaroni M.E."/>
            <person name="Richter M."/>
            <person name="Garcia-Salamanca A."/>
            <person name="Yarza P."/>
            <person name="Suarez-Suarez A."/>
            <person name="Solano J."/>
            <person name="Alcaide M."/>
            <person name="van Dillewijn P."/>
            <person name="Molina-Henares M.A."/>
            <person name="Lopez-Cortes N."/>
            <person name="Al-Ramahi Y."/>
            <person name="Guerrero C."/>
            <person name="Acosta A."/>
            <person name="de Eugenio L.I."/>
            <person name="Martinez V."/>
            <person name="Marques S."/>
            <person name="Rojo F."/>
            <person name="Santero E."/>
            <person name="Genilloud O."/>
            <person name="Perez-Perez J."/>
            <person name="Rossello-Mora R."/>
            <person name="Ramos J.L."/>
        </authorList>
    </citation>
    <scope>NUCLEOTIDE SEQUENCE</scope>
</reference>
<proteinExistence type="predicted"/>
<dbReference type="AlphaFoldDB" id="D9PJA1"/>
<dbReference type="Pfam" id="PF11948">
    <property type="entry name" value="DUF3465"/>
    <property type="match status" value="1"/>
</dbReference>
<evidence type="ECO:0000313" key="1">
    <source>
        <dbReference type="EMBL" id="EFK96363.1"/>
    </source>
</evidence>
<gene>
    <name evidence="1" type="ORF">LDC_1610</name>
</gene>
<name>D9PJA1_9ZZZZ</name>
<dbReference type="EMBL" id="ADZX01000505">
    <property type="protein sequence ID" value="EFK96363.1"/>
    <property type="molecule type" value="Genomic_DNA"/>
</dbReference>
<dbReference type="InterPro" id="IPR021856">
    <property type="entry name" value="DUF3465"/>
</dbReference>
<accession>D9PJA1</accession>
<comment type="caution">
    <text evidence="1">The sequence shown here is derived from an EMBL/GenBank/DDBJ whole genome shotgun (WGS) entry which is preliminary data.</text>
</comment>